<dbReference type="OrthoDB" id="501208at2"/>
<dbReference type="AlphaFoldDB" id="A0A5S4FI61"/>
<dbReference type="EMBL" id="VCKY01000059">
    <property type="protein sequence ID" value="TMR20199.1"/>
    <property type="molecule type" value="Genomic_DNA"/>
</dbReference>
<feature type="transmembrane region" description="Helical" evidence="1">
    <location>
        <begin position="99"/>
        <end position="121"/>
    </location>
</feature>
<keyword evidence="3" id="KW-1185">Reference proteome</keyword>
<evidence type="ECO:0000313" key="2">
    <source>
        <dbReference type="EMBL" id="TMR20199.1"/>
    </source>
</evidence>
<keyword evidence="1" id="KW-0812">Transmembrane</keyword>
<sequence>MKPGRVVASFDSATGMLRALSRFLHGRDVPLIGQGPATAEPVASALLGAANMLPRRLQERAYAASGWAEAVPPHKVGSIRSDELARWVTGHYPRRRGQVAFVGSANGALIHLCAALAAPWLPQTLLIPVRRRGVRPDEPREDLRHTRAAGQALLSANPDLVLHHMHDANQDRLMIAGMTYFRVKWRRLPAAYRRYLEENLAPGGTLVVADCGLRWPVTEVDTRYVFQHGALGGATRDEYQNGGPRVADYLRRYGSPHRRWDYPPVDGQRPEAEWGFEPGLLPDLQELAARNGWRLARMSFAEPEHLSPVIADLYREWYQHRGLPADRLLAECFLLLEPWWTLRSGSVPYWMVFNSEPSRASLTGYLDRADPFEEIRLLLFSHGVESVGLATIERWREVLARASKIGVFTGIDTRAYPRDFASLARAHRELAQIRATVPMPLPMDWPTAEKYLADRDELQWDTEANGNTSAR</sequence>
<comment type="caution">
    <text evidence="2">The sequence shown here is derived from an EMBL/GenBank/DDBJ whole genome shotgun (WGS) entry which is preliminary data.</text>
</comment>
<keyword evidence="1" id="KW-1133">Transmembrane helix</keyword>
<reference evidence="2 3" key="1">
    <citation type="submission" date="2019-05" db="EMBL/GenBank/DDBJ databases">
        <title>Draft genome sequence of Nonomuraea turkmeniaca DSM 43926.</title>
        <authorList>
            <person name="Saricaoglu S."/>
            <person name="Isik K."/>
        </authorList>
    </citation>
    <scope>NUCLEOTIDE SEQUENCE [LARGE SCALE GENOMIC DNA]</scope>
    <source>
        <strain evidence="2 3">DSM 43926</strain>
    </source>
</reference>
<evidence type="ECO:0000313" key="3">
    <source>
        <dbReference type="Proteomes" id="UP000309128"/>
    </source>
</evidence>
<evidence type="ECO:0000256" key="1">
    <source>
        <dbReference type="SAM" id="Phobius"/>
    </source>
</evidence>
<keyword evidence="1" id="KW-0472">Membrane</keyword>
<gene>
    <name evidence="2" type="ORF">ETD86_19205</name>
</gene>
<dbReference type="RefSeq" id="WP_138667528.1">
    <property type="nucleotide sequence ID" value="NZ_VCKY01000059.1"/>
</dbReference>
<dbReference type="Proteomes" id="UP000309128">
    <property type="component" value="Unassembled WGS sequence"/>
</dbReference>
<name>A0A5S4FI61_9ACTN</name>
<proteinExistence type="predicted"/>
<protein>
    <submittedName>
        <fullName evidence="2">Uncharacterized protein</fullName>
    </submittedName>
</protein>
<organism evidence="2 3">
    <name type="scientific">Nonomuraea turkmeniaca</name>
    <dbReference type="NCBI Taxonomy" id="103838"/>
    <lineage>
        <taxon>Bacteria</taxon>
        <taxon>Bacillati</taxon>
        <taxon>Actinomycetota</taxon>
        <taxon>Actinomycetes</taxon>
        <taxon>Streptosporangiales</taxon>
        <taxon>Streptosporangiaceae</taxon>
        <taxon>Nonomuraea</taxon>
    </lineage>
</organism>
<accession>A0A5S4FI61</accession>